<dbReference type="InterPro" id="IPR013106">
    <property type="entry name" value="Ig_V-set"/>
</dbReference>
<dbReference type="Proteomes" id="UP000265000">
    <property type="component" value="Unplaced"/>
</dbReference>
<dbReference type="Pfam" id="PF13927">
    <property type="entry name" value="Ig_3"/>
    <property type="match status" value="1"/>
</dbReference>
<proteinExistence type="inferred from homology"/>
<feature type="domain" description="Ig-like" evidence="13">
    <location>
        <begin position="189"/>
        <end position="271"/>
    </location>
</feature>
<sequence>MMSLSTDHTDTSPGIAVTGILQGRVSLLDPDVGQRNCSIMINDLTTSDSGSYELRVNGLYNGKEDGFVFGQRTTVSVKDLNQRPTVTNPPLTEGQQANLTCTAPGLCSGSPPKITWMWRGKEENESMIGNITALRTENLTAVTQRHSSTLTFIPSAEHHNSNITCKVSFTGNIATEETLILKVNYKRKPHITGNTTVKEGDTLNLTCSIDSFPQSLVVWTKHSPSGIHLHNDTGSATLVVSNVTAEDSGQYVCTAIHLGSMVSVSADVKVTWFSEILEGSGCVFQSMLLTCVCIAKGFPLPTITWPLLKDHSKYSVINTVSNHTVNTTVTISLEQHQNISVECFSSHENGEAQKNLTVQQDVLEKEDIQSKRISKTVFRLEVIVAFLIGVLLSATICFLAQKCNRKPLKIPANVHETLKMVPPDGPMIDDGQAVQNDKSNDQEAAGNGAVAAERCSSDVSNGPKDVQYASINFSILRRRREREEAKERGSTLTEYAEIQTEAKEQRKDDSKEASETMEGKEEDLMTEHCAEIKHCVSEKQGEVDAVYSTVKDILDE</sequence>
<evidence type="ECO:0000259" key="13">
    <source>
        <dbReference type="PROSITE" id="PS50835"/>
    </source>
</evidence>
<organism evidence="14 15">
    <name type="scientific">Fundulus heteroclitus</name>
    <name type="common">Killifish</name>
    <name type="synonym">Mummichog</name>
    <dbReference type="NCBI Taxonomy" id="8078"/>
    <lineage>
        <taxon>Eukaryota</taxon>
        <taxon>Metazoa</taxon>
        <taxon>Chordata</taxon>
        <taxon>Craniata</taxon>
        <taxon>Vertebrata</taxon>
        <taxon>Euteleostomi</taxon>
        <taxon>Actinopterygii</taxon>
        <taxon>Neopterygii</taxon>
        <taxon>Teleostei</taxon>
        <taxon>Neoteleostei</taxon>
        <taxon>Acanthomorphata</taxon>
        <taxon>Ovalentaria</taxon>
        <taxon>Atherinomorphae</taxon>
        <taxon>Cyprinodontiformes</taxon>
        <taxon>Fundulidae</taxon>
        <taxon>Fundulus</taxon>
    </lineage>
</organism>
<dbReference type="PANTHER" id="PTHR12035:SF128">
    <property type="entry name" value="BRANCHED CHAIN KETO ACID DEHYDROGENASE E1 SUBUNIT BETA,-LIKE-RELATED"/>
    <property type="match status" value="1"/>
</dbReference>
<dbReference type="GO" id="GO:0033691">
    <property type="term" value="F:sialic acid binding"/>
    <property type="evidence" value="ECO:0007669"/>
    <property type="project" value="TreeGrafter"/>
</dbReference>
<dbReference type="SMART" id="SM00408">
    <property type="entry name" value="IGc2"/>
    <property type="match status" value="1"/>
</dbReference>
<dbReference type="Pfam" id="PF07686">
    <property type="entry name" value="V-set"/>
    <property type="match status" value="1"/>
</dbReference>
<keyword evidence="5" id="KW-0130">Cell adhesion</keyword>
<dbReference type="SUPFAM" id="SSF48726">
    <property type="entry name" value="Immunoglobulin"/>
    <property type="match status" value="3"/>
</dbReference>
<evidence type="ECO:0000256" key="1">
    <source>
        <dbReference type="ARBA" id="ARBA00004479"/>
    </source>
</evidence>
<evidence type="ECO:0000256" key="6">
    <source>
        <dbReference type="ARBA" id="ARBA00022989"/>
    </source>
</evidence>
<dbReference type="Ensembl" id="ENSFHET00000005007.1">
    <property type="protein sequence ID" value="ENSFHEP00000006730.1"/>
    <property type="gene ID" value="ENSFHEG00000007815.1"/>
</dbReference>
<keyword evidence="8" id="KW-1015">Disulfide bond</keyword>
<dbReference type="InterPro" id="IPR051036">
    <property type="entry name" value="SIGLEC"/>
</dbReference>
<feature type="region of interest" description="Disordered" evidence="11">
    <location>
        <begin position="483"/>
        <end position="524"/>
    </location>
</feature>
<feature type="region of interest" description="Disordered" evidence="11">
    <location>
        <begin position="431"/>
        <end position="463"/>
    </location>
</feature>
<dbReference type="AlphaFoldDB" id="A0A3Q2P4N3"/>
<dbReference type="Gene3D" id="2.60.40.10">
    <property type="entry name" value="Immunoglobulins"/>
    <property type="match status" value="4"/>
</dbReference>
<dbReference type="SMART" id="SM00409">
    <property type="entry name" value="IG"/>
    <property type="match status" value="3"/>
</dbReference>
<evidence type="ECO:0000256" key="5">
    <source>
        <dbReference type="ARBA" id="ARBA00022889"/>
    </source>
</evidence>
<evidence type="ECO:0000256" key="8">
    <source>
        <dbReference type="ARBA" id="ARBA00023157"/>
    </source>
</evidence>
<evidence type="ECO:0000256" key="11">
    <source>
        <dbReference type="SAM" id="MobiDB-lite"/>
    </source>
</evidence>
<evidence type="ECO:0000313" key="15">
    <source>
        <dbReference type="Proteomes" id="UP000265000"/>
    </source>
</evidence>
<feature type="compositionally biased region" description="Basic and acidic residues" evidence="11">
    <location>
        <begin position="500"/>
        <end position="524"/>
    </location>
</feature>
<dbReference type="Pfam" id="PF08205">
    <property type="entry name" value="C2-set_2"/>
    <property type="match status" value="1"/>
</dbReference>
<keyword evidence="9" id="KW-0393">Immunoglobulin domain</keyword>
<evidence type="ECO:0000313" key="14">
    <source>
        <dbReference type="Ensembl" id="ENSFHEP00000006730.1"/>
    </source>
</evidence>
<evidence type="ECO:0000256" key="9">
    <source>
        <dbReference type="ARBA" id="ARBA00023319"/>
    </source>
</evidence>
<keyword evidence="15" id="KW-1185">Reference proteome</keyword>
<dbReference type="GO" id="GO:0005886">
    <property type="term" value="C:plasma membrane"/>
    <property type="evidence" value="ECO:0007669"/>
    <property type="project" value="TreeGrafter"/>
</dbReference>
<protein>
    <submittedName>
        <fullName evidence="14">Vascular cell adhesion protein 1-like</fullName>
    </submittedName>
</protein>
<comment type="subcellular location">
    <subcellularLocation>
        <location evidence="1">Membrane</location>
        <topology evidence="1">Single-pass type I membrane protein</topology>
    </subcellularLocation>
</comment>
<keyword evidence="7 12" id="KW-0472">Membrane</keyword>
<dbReference type="InterPro" id="IPR013162">
    <property type="entry name" value="CD80_C2-set"/>
</dbReference>
<evidence type="ECO:0000256" key="2">
    <source>
        <dbReference type="ARBA" id="ARBA00022692"/>
    </source>
</evidence>
<keyword evidence="2 12" id="KW-0812">Transmembrane</keyword>
<evidence type="ECO:0000256" key="12">
    <source>
        <dbReference type="SAM" id="Phobius"/>
    </source>
</evidence>
<dbReference type="PROSITE" id="PS50835">
    <property type="entry name" value="IG_LIKE"/>
    <property type="match status" value="2"/>
</dbReference>
<dbReference type="PROSITE" id="PS00290">
    <property type="entry name" value="IG_MHC"/>
    <property type="match status" value="1"/>
</dbReference>
<dbReference type="InterPro" id="IPR036179">
    <property type="entry name" value="Ig-like_dom_sf"/>
</dbReference>
<feature type="transmembrane region" description="Helical" evidence="12">
    <location>
        <begin position="377"/>
        <end position="400"/>
    </location>
</feature>
<accession>A0A3Q2P4N3</accession>
<evidence type="ECO:0000256" key="3">
    <source>
        <dbReference type="ARBA" id="ARBA00022734"/>
    </source>
</evidence>
<comment type="similarity">
    <text evidence="10">Belongs to the immunoglobulin superfamily. SIGLEC (sialic acid binding Ig-like lectin) family.</text>
</comment>
<evidence type="ECO:0000256" key="10">
    <source>
        <dbReference type="ARBA" id="ARBA00038361"/>
    </source>
</evidence>
<name>A0A3Q2P4N3_FUNHE</name>
<dbReference type="GeneTree" id="ENSGT01150000286924"/>
<evidence type="ECO:0000256" key="4">
    <source>
        <dbReference type="ARBA" id="ARBA00022737"/>
    </source>
</evidence>
<keyword evidence="3" id="KW-0430">Lectin</keyword>
<dbReference type="GO" id="GO:0030246">
    <property type="term" value="F:carbohydrate binding"/>
    <property type="evidence" value="ECO:0007669"/>
    <property type="project" value="UniProtKB-KW"/>
</dbReference>
<dbReference type="PANTHER" id="PTHR12035">
    <property type="entry name" value="SIALIC ACID BINDING IMMUNOGLOBULIN-LIKE LECTIN"/>
    <property type="match status" value="1"/>
</dbReference>
<keyword evidence="4" id="KW-0677">Repeat</keyword>
<dbReference type="InterPro" id="IPR007110">
    <property type="entry name" value="Ig-like_dom"/>
</dbReference>
<dbReference type="InterPro" id="IPR003599">
    <property type="entry name" value="Ig_sub"/>
</dbReference>
<reference evidence="14" key="1">
    <citation type="submission" date="2025-08" db="UniProtKB">
        <authorList>
            <consortium name="Ensembl"/>
        </authorList>
    </citation>
    <scope>IDENTIFICATION</scope>
</reference>
<evidence type="ECO:0000256" key="7">
    <source>
        <dbReference type="ARBA" id="ARBA00023136"/>
    </source>
</evidence>
<dbReference type="GO" id="GO:0007155">
    <property type="term" value="P:cell adhesion"/>
    <property type="evidence" value="ECO:0007669"/>
    <property type="project" value="UniProtKB-KW"/>
</dbReference>
<reference evidence="14" key="2">
    <citation type="submission" date="2025-09" db="UniProtKB">
        <authorList>
            <consortium name="Ensembl"/>
        </authorList>
    </citation>
    <scope>IDENTIFICATION</scope>
</reference>
<dbReference type="InterPro" id="IPR013783">
    <property type="entry name" value="Ig-like_fold"/>
</dbReference>
<dbReference type="InterPro" id="IPR003598">
    <property type="entry name" value="Ig_sub2"/>
</dbReference>
<dbReference type="InterPro" id="IPR003006">
    <property type="entry name" value="Ig/MHC_CS"/>
</dbReference>
<keyword evidence="6 12" id="KW-1133">Transmembrane helix</keyword>
<feature type="domain" description="Ig-like" evidence="13">
    <location>
        <begin position="84"/>
        <end position="180"/>
    </location>
</feature>